<dbReference type="Proteomes" id="UP001278188">
    <property type="component" value="Unassembled WGS sequence"/>
</dbReference>
<protein>
    <submittedName>
        <fullName evidence="1">Uncharacterized protein</fullName>
    </submittedName>
</protein>
<dbReference type="Proteomes" id="UP000263753">
    <property type="component" value="Chromosome"/>
</dbReference>
<keyword evidence="4" id="KW-1185">Reference proteome</keyword>
<evidence type="ECO:0000313" key="3">
    <source>
        <dbReference type="Proteomes" id="UP000263753"/>
    </source>
</evidence>
<evidence type="ECO:0000313" key="2">
    <source>
        <dbReference type="EMBL" id="MDV2468112.1"/>
    </source>
</evidence>
<accession>A0A3B7LVM1</accession>
<reference evidence="3" key="1">
    <citation type="submission" date="2018-09" db="EMBL/GenBank/DDBJ databases">
        <title>The complete genome of Acinetobacter sp. strain WCHAc010005.</title>
        <authorList>
            <person name="Hu Y."/>
            <person name="Long H."/>
            <person name="Feng Y."/>
            <person name="Zong Z."/>
        </authorList>
    </citation>
    <scope>NUCLEOTIDE SEQUENCE [LARGE SCALE GENOMIC DNA]</scope>
    <source>
        <strain evidence="3">WCHAc010005</strain>
    </source>
</reference>
<name>A0A3B7LVM1_9GAMM</name>
<evidence type="ECO:0000313" key="1">
    <source>
        <dbReference type="EMBL" id="AXY56441.1"/>
    </source>
</evidence>
<reference evidence="1" key="2">
    <citation type="journal article" date="2019" name="J. Microbiol.">
        <title>Acinetobacter chinensis, a novel Acinetobacter species, carrying blaNDM-1, recovered from hospital sewage.</title>
        <authorList>
            <person name="Hu Y."/>
            <person name="Feng Y."/>
            <person name="Qin J."/>
            <person name="Zhang X."/>
            <person name="Zong Z."/>
        </authorList>
    </citation>
    <scope>NUCLEOTIDE SEQUENCE</scope>
    <source>
        <strain evidence="1">WCHAc010005</strain>
    </source>
</reference>
<gene>
    <name evidence="1" type="ORF">CDG60_07565</name>
    <name evidence="2" type="ORF">QR674_03850</name>
</gene>
<reference evidence="2 4" key="3">
    <citation type="submission" date="2023-06" db="EMBL/GenBank/DDBJ databases">
        <title>Genomic Analysis of Acinetobacter Strains Recovered from South Australian Aquatic Samples provides Insights into the Circulation of Antibiotic Resistance determinants in the Environment.</title>
        <authorList>
            <person name="Tobin L."/>
            <person name="Jarocki V.M."/>
            <person name="Kenyon J."/>
            <person name="Drigo B."/>
            <person name="Donner E."/>
            <person name="Djordjevic S.P."/>
            <person name="Hamidian M."/>
        </authorList>
    </citation>
    <scope>NUCLEOTIDE SEQUENCE [LARGE SCALE GENOMIC DNA]</scope>
    <source>
        <strain evidence="2 4">SAAc652</strain>
    </source>
</reference>
<dbReference type="RefSeq" id="WP_087511525.1">
    <property type="nucleotide sequence ID" value="NZ_CP032134.1"/>
</dbReference>
<dbReference type="EMBL" id="JASVDY010000001">
    <property type="protein sequence ID" value="MDV2468112.1"/>
    <property type="molecule type" value="Genomic_DNA"/>
</dbReference>
<evidence type="ECO:0000313" key="4">
    <source>
        <dbReference type="Proteomes" id="UP001278188"/>
    </source>
</evidence>
<dbReference type="AlphaFoldDB" id="A0A3B7LVM1"/>
<dbReference type="KEGG" id="achi:CDG60_07565"/>
<dbReference type="EMBL" id="CP032134">
    <property type="protein sequence ID" value="AXY56441.1"/>
    <property type="molecule type" value="Genomic_DNA"/>
</dbReference>
<proteinExistence type="predicted"/>
<organism evidence="1 3">
    <name type="scientific">Acinetobacter chinensis</name>
    <dbReference type="NCBI Taxonomy" id="2004650"/>
    <lineage>
        <taxon>Bacteria</taxon>
        <taxon>Pseudomonadati</taxon>
        <taxon>Pseudomonadota</taxon>
        <taxon>Gammaproteobacteria</taxon>
        <taxon>Moraxellales</taxon>
        <taxon>Moraxellaceae</taxon>
        <taxon>Acinetobacter</taxon>
    </lineage>
</organism>
<sequence>MEVIGYLHNADLILEGEQGMAIIGGSSYVLSLGDKVMIRQCIDQDAHIYQVQISFAGAEHSMLHDDEILIKFEGCKDKLQQYIQASTVH</sequence>